<keyword evidence="1 8" id="KW-0597">Phosphoprotein</keyword>
<dbReference type="GO" id="GO:0047453">
    <property type="term" value="F:ATP-dependent NAD(P)H-hydrate dehydratase activity"/>
    <property type="evidence" value="ECO:0007669"/>
    <property type="project" value="UniProtKB-UniRule"/>
</dbReference>
<proteinExistence type="inferred from homology"/>
<comment type="subcellular location">
    <subcellularLocation>
        <location evidence="8">Cytoplasm</location>
    </subcellularLocation>
</comment>
<dbReference type="GO" id="GO:0110051">
    <property type="term" value="P:metabolite repair"/>
    <property type="evidence" value="ECO:0007669"/>
    <property type="project" value="TreeGrafter"/>
</dbReference>
<dbReference type="HAMAP" id="MF_01965">
    <property type="entry name" value="NADHX_dehydratase"/>
    <property type="match status" value="1"/>
</dbReference>
<accession>A0A1Q3AC06</accession>
<keyword evidence="2 8" id="KW-0547">Nucleotide-binding</keyword>
<dbReference type="PANTHER" id="PTHR12592:SF0">
    <property type="entry name" value="ATP-DEPENDENT (S)-NAD(P)H-HYDRATE DEHYDRATASE"/>
    <property type="match status" value="1"/>
</dbReference>
<feature type="binding site" evidence="8">
    <location>
        <begin position="209"/>
        <end position="213"/>
    </location>
    <ligand>
        <name>ATP</name>
        <dbReference type="ChEBI" id="CHEBI:30616"/>
    </ligand>
</feature>
<dbReference type="Pfam" id="PF01256">
    <property type="entry name" value="Carb_kinase"/>
    <property type="match status" value="1"/>
</dbReference>
<comment type="cofactor">
    <cofactor evidence="8">
        <name>Mg(2+)</name>
        <dbReference type="ChEBI" id="CHEBI:18420"/>
    </cofactor>
</comment>
<dbReference type="PROSITE" id="PS51383">
    <property type="entry name" value="YJEF_C_3"/>
    <property type="match status" value="1"/>
</dbReference>
<feature type="binding site" evidence="8">
    <location>
        <position position="240"/>
    </location>
    <ligand>
        <name>(6S)-NADPHX</name>
        <dbReference type="ChEBI" id="CHEBI:64076"/>
    </ligand>
</feature>
<feature type="binding site" evidence="8">
    <location>
        <begin position="230"/>
        <end position="239"/>
    </location>
    <ligand>
        <name>ATP</name>
        <dbReference type="ChEBI" id="CHEBI:30616"/>
    </ligand>
</feature>
<dbReference type="GO" id="GO:0005737">
    <property type="term" value="C:cytoplasm"/>
    <property type="evidence" value="ECO:0007669"/>
    <property type="project" value="UniProtKB-SubCell"/>
</dbReference>
<dbReference type="OrthoDB" id="8110916at2759"/>
<evidence type="ECO:0000256" key="4">
    <source>
        <dbReference type="ARBA" id="ARBA00022857"/>
    </source>
</evidence>
<dbReference type="EC" id="4.2.1.93" evidence="8"/>
<comment type="catalytic activity">
    <reaction evidence="7 8">
        <text>(6S)-NADPHX + ATP = ADP + phosphate + NADPH + H(+)</text>
        <dbReference type="Rhea" id="RHEA:32231"/>
        <dbReference type="ChEBI" id="CHEBI:15378"/>
        <dbReference type="ChEBI" id="CHEBI:30616"/>
        <dbReference type="ChEBI" id="CHEBI:43474"/>
        <dbReference type="ChEBI" id="CHEBI:57783"/>
        <dbReference type="ChEBI" id="CHEBI:64076"/>
        <dbReference type="ChEBI" id="CHEBI:456216"/>
        <dbReference type="EC" id="4.2.1.93"/>
    </reaction>
</comment>
<keyword evidence="5 8" id="KW-0520">NAD</keyword>
<dbReference type="GO" id="GO:0005524">
    <property type="term" value="F:ATP binding"/>
    <property type="evidence" value="ECO:0007669"/>
    <property type="project" value="UniProtKB-KW"/>
</dbReference>
<dbReference type="SUPFAM" id="SSF53613">
    <property type="entry name" value="Ribokinase-like"/>
    <property type="match status" value="1"/>
</dbReference>
<evidence type="ECO:0000256" key="7">
    <source>
        <dbReference type="ARBA" id="ARBA00047472"/>
    </source>
</evidence>
<evidence type="ECO:0000313" key="10">
    <source>
        <dbReference type="EMBL" id="GAV53171.1"/>
    </source>
</evidence>
<comment type="function">
    <text evidence="8">Catalyzes the dehydration of the S-form of NAD(P)HX at the expense of ATP, which is converted to ADP. Together with NAD(P)HX epimerase, which catalyzes the epimerization of the S- and R-forms, the enzyme allows the repair of both epimers of NAD(P)HX, a damaged form of NAD(P)H that is a result of enzymatic or heat-dependent hydration.</text>
</comment>
<dbReference type="PANTHER" id="PTHR12592">
    <property type="entry name" value="ATP-DEPENDENT (S)-NAD(P)H-HYDRATE DEHYDRATASE FAMILY MEMBER"/>
    <property type="match status" value="1"/>
</dbReference>
<evidence type="ECO:0000256" key="6">
    <source>
        <dbReference type="ARBA" id="ARBA00023239"/>
    </source>
</evidence>
<evidence type="ECO:0000256" key="2">
    <source>
        <dbReference type="ARBA" id="ARBA00022741"/>
    </source>
</evidence>
<keyword evidence="3 8" id="KW-0067">ATP-binding</keyword>
<gene>
    <name evidence="10" type="ORF">ZYGR_0AI04540</name>
</gene>
<feature type="binding site" evidence="8">
    <location>
        <begin position="174"/>
        <end position="180"/>
    </location>
    <ligand>
        <name>(6S)-NADPHX</name>
        <dbReference type="ChEBI" id="CHEBI:64076"/>
    </ligand>
</feature>
<dbReference type="Gene3D" id="3.40.1190.20">
    <property type="match status" value="1"/>
</dbReference>
<evidence type="ECO:0000256" key="3">
    <source>
        <dbReference type="ARBA" id="ARBA00022840"/>
    </source>
</evidence>
<organism evidence="10 11">
    <name type="scientific">Zygosaccharomyces rouxii</name>
    <dbReference type="NCBI Taxonomy" id="4956"/>
    <lineage>
        <taxon>Eukaryota</taxon>
        <taxon>Fungi</taxon>
        <taxon>Dikarya</taxon>
        <taxon>Ascomycota</taxon>
        <taxon>Saccharomycotina</taxon>
        <taxon>Saccharomycetes</taxon>
        <taxon>Saccharomycetales</taxon>
        <taxon>Saccharomycetaceae</taxon>
        <taxon>Zygosaccharomyces</taxon>
    </lineage>
</organism>
<comment type="similarity">
    <text evidence="8">Belongs to the NnrD/CARKD family.</text>
</comment>
<dbReference type="Proteomes" id="UP000187013">
    <property type="component" value="Unassembled WGS sequence"/>
</dbReference>
<evidence type="ECO:0000256" key="1">
    <source>
        <dbReference type="ARBA" id="ARBA00022553"/>
    </source>
</evidence>
<keyword evidence="6 8" id="KW-0456">Lyase</keyword>
<dbReference type="NCBIfam" id="TIGR00196">
    <property type="entry name" value="yjeF_cterm"/>
    <property type="match status" value="1"/>
</dbReference>
<dbReference type="InterPro" id="IPR029056">
    <property type="entry name" value="Ribokinase-like"/>
</dbReference>
<feature type="domain" description="YjeF C-terminal" evidence="9">
    <location>
        <begin position="11"/>
        <end position="318"/>
    </location>
</feature>
<evidence type="ECO:0000256" key="8">
    <source>
        <dbReference type="HAMAP-Rule" id="MF_03157"/>
    </source>
</evidence>
<dbReference type="InterPro" id="IPR017953">
    <property type="entry name" value="Carbohydrate_kinase_pred_CS"/>
</dbReference>
<reference evidence="10 11" key="1">
    <citation type="submission" date="2016-08" db="EMBL/GenBank/DDBJ databases">
        <title>Draft genome sequence of allopolyploid Zygosaccharomyces rouxii.</title>
        <authorList>
            <person name="Watanabe J."/>
            <person name="Uehara K."/>
            <person name="Mogi Y."/>
            <person name="Tsukioka Y."/>
        </authorList>
    </citation>
    <scope>NUCLEOTIDE SEQUENCE [LARGE SCALE GENOMIC DNA]</scope>
    <source>
        <strain evidence="10 11">NBRC 110957</strain>
    </source>
</reference>
<comment type="catalytic activity">
    <reaction evidence="8">
        <text>(6S)-NADHX + ATP = ADP + phosphate + NADH + H(+)</text>
        <dbReference type="Rhea" id="RHEA:19017"/>
        <dbReference type="ChEBI" id="CHEBI:15378"/>
        <dbReference type="ChEBI" id="CHEBI:30616"/>
        <dbReference type="ChEBI" id="CHEBI:43474"/>
        <dbReference type="ChEBI" id="CHEBI:57945"/>
        <dbReference type="ChEBI" id="CHEBI:64074"/>
        <dbReference type="ChEBI" id="CHEBI:456216"/>
        <dbReference type="EC" id="4.2.1.93"/>
    </reaction>
</comment>
<evidence type="ECO:0000259" key="9">
    <source>
        <dbReference type="PROSITE" id="PS51383"/>
    </source>
</evidence>
<dbReference type="GO" id="GO:0046496">
    <property type="term" value="P:nicotinamide nucleotide metabolic process"/>
    <property type="evidence" value="ECO:0007669"/>
    <property type="project" value="UniProtKB-UniRule"/>
</dbReference>
<dbReference type="AlphaFoldDB" id="A0A1Q3AC06"/>
<feature type="binding site" evidence="8">
    <location>
        <position position="113"/>
    </location>
    <ligand>
        <name>(6S)-NADPHX</name>
        <dbReference type="ChEBI" id="CHEBI:64076"/>
    </ligand>
</feature>
<dbReference type="EMBL" id="BDGX01000035">
    <property type="protein sequence ID" value="GAV53171.1"/>
    <property type="molecule type" value="Genomic_DNA"/>
</dbReference>
<protein>
    <recommendedName>
        <fullName evidence="8">ATP-dependent (S)-NAD(P)H-hydrate dehydratase</fullName>
        <ecNumber evidence="8">4.2.1.93</ecNumber>
    </recommendedName>
    <alternativeName>
        <fullName evidence="8">ATP-dependent NAD(P)HX dehydratase</fullName>
    </alternativeName>
</protein>
<dbReference type="eggNOG" id="KOG3974">
    <property type="taxonomic scope" value="Eukaryota"/>
</dbReference>
<dbReference type="PROSITE" id="PS01050">
    <property type="entry name" value="YJEF_C_2"/>
    <property type="match status" value="1"/>
</dbReference>
<keyword evidence="8" id="KW-0963">Cytoplasm</keyword>
<dbReference type="InterPro" id="IPR000631">
    <property type="entry name" value="CARKD"/>
</dbReference>
<dbReference type="CDD" id="cd01171">
    <property type="entry name" value="YXKO-related"/>
    <property type="match status" value="1"/>
</dbReference>
<name>A0A1Q3AC06_ZYGRO</name>
<keyword evidence="4" id="KW-0521">NADP</keyword>
<dbReference type="PROSITE" id="PS01049">
    <property type="entry name" value="YJEF_C_1"/>
    <property type="match status" value="1"/>
</dbReference>
<sequence>MLGRLNHGQLINLARRKCITPLLPQLHKGQNGRICVVGGCEDYTGAPFFSARATALMGCDMTHVICDQSAATVIKSYSPDLMVHPYLHQGGQGEMDKIRPLIGRMHAIVVGPGLGRDESMLCSVKEIIQYILEEHQGSIPIVLDADGLWLVTQDDQVRKMLTEFPRGRIVLTPNVVEFQRLATALDVGDGQGEIGQRIAHALKCVLVEKGQHDKIFAPEGSLCLVNSSEGSLKRVGGQGDTLTGTIACLLSYSRARYDFHICPDDGDEKLEWVDYAMLSCYAGSAMTRECARLAFADLKRSMQTSDINLRVGEAYEKMFG</sequence>
<dbReference type="FunFam" id="3.40.1190.20:FF:000023">
    <property type="entry name" value="ATP-dependent (S)-NAD(P)H-hydrate dehydratase"/>
    <property type="match status" value="1"/>
</dbReference>
<evidence type="ECO:0000313" key="11">
    <source>
        <dbReference type="Proteomes" id="UP000187013"/>
    </source>
</evidence>
<evidence type="ECO:0000256" key="5">
    <source>
        <dbReference type="ARBA" id="ARBA00023027"/>
    </source>
</evidence>
<comment type="caution">
    <text evidence="10">The sequence shown here is derived from an EMBL/GenBank/DDBJ whole genome shotgun (WGS) entry which is preliminary data.</text>
</comment>